<dbReference type="AlphaFoldDB" id="A0A2P7MZ92"/>
<reference evidence="3 4" key="1">
    <citation type="journal article" date="2018" name="Environ. Microbiol.">
        <title>Ecological and genomic features of two widespread freshwater picocyanobacteria.</title>
        <authorList>
            <person name="Cabello-Yeves P.J."/>
            <person name="Picazo A."/>
            <person name="Camacho A."/>
            <person name="Callieri C."/>
            <person name="Rosselli R."/>
            <person name="Roda-Garcia J.J."/>
            <person name="Coutinho F.H."/>
            <person name="Rodriguez-Valera F."/>
        </authorList>
    </citation>
    <scope>NUCLEOTIDE SEQUENCE [LARGE SCALE GENOMIC DNA]</scope>
    <source>
        <strain evidence="3 4">Tous</strain>
    </source>
</reference>
<dbReference type="EMBL" id="PXXO01000003">
    <property type="protein sequence ID" value="PSJ06514.1"/>
    <property type="molecule type" value="Genomic_DNA"/>
</dbReference>
<gene>
    <name evidence="3" type="ORF">C7K55_03435</name>
</gene>
<keyword evidence="4" id="KW-1185">Reference proteome</keyword>
<evidence type="ECO:0000313" key="3">
    <source>
        <dbReference type="EMBL" id="PSJ06514.1"/>
    </source>
</evidence>
<accession>A0A2P7MZ92</accession>
<name>A0A2P7MZ92_9CYAN</name>
<dbReference type="RefSeq" id="WP_106502020.1">
    <property type="nucleotide sequence ID" value="NZ_PXXO01000003.1"/>
</dbReference>
<dbReference type="SUPFAM" id="SSF56770">
    <property type="entry name" value="HydA/Nqo6-like"/>
    <property type="match status" value="1"/>
</dbReference>
<dbReference type="Pfam" id="PF01058">
    <property type="entry name" value="Oxidored_q6"/>
    <property type="match status" value="1"/>
</dbReference>
<dbReference type="GO" id="GO:0016491">
    <property type="term" value="F:oxidoreductase activity"/>
    <property type="evidence" value="ECO:0007669"/>
    <property type="project" value="UniProtKB-KW"/>
</dbReference>
<protein>
    <submittedName>
        <fullName evidence="3">Oxidoreductase</fullName>
    </submittedName>
</protein>
<dbReference type="GO" id="GO:0051536">
    <property type="term" value="F:iron-sulfur cluster binding"/>
    <property type="evidence" value="ECO:0007669"/>
    <property type="project" value="InterPro"/>
</dbReference>
<dbReference type="PANTHER" id="PTHR42845:SF1">
    <property type="entry name" value="HYDROGENASE SMALL SUBUNIT"/>
    <property type="match status" value="1"/>
</dbReference>
<evidence type="ECO:0000313" key="4">
    <source>
        <dbReference type="Proteomes" id="UP000243002"/>
    </source>
</evidence>
<evidence type="ECO:0000259" key="2">
    <source>
        <dbReference type="Pfam" id="PF01058"/>
    </source>
</evidence>
<dbReference type="OrthoDB" id="9787729at2"/>
<feature type="domain" description="NADH:ubiquinone oxidoreductase-like 20kDa subunit" evidence="2">
    <location>
        <begin position="21"/>
        <end position="176"/>
    </location>
</feature>
<evidence type="ECO:0000256" key="1">
    <source>
        <dbReference type="ARBA" id="ARBA00023002"/>
    </source>
</evidence>
<dbReference type="InterPro" id="IPR051349">
    <property type="entry name" value="Hydrogenase_assoc-protein"/>
</dbReference>
<organism evidence="3 4">
    <name type="scientific">Cyanobium usitatum str. Tous</name>
    <dbReference type="NCBI Taxonomy" id="2116684"/>
    <lineage>
        <taxon>Bacteria</taxon>
        <taxon>Bacillati</taxon>
        <taxon>Cyanobacteriota</taxon>
        <taxon>Cyanophyceae</taxon>
        <taxon>Synechococcales</taxon>
        <taxon>Prochlorococcaceae</taxon>
        <taxon>Cyanobium</taxon>
    </lineage>
</organism>
<proteinExistence type="predicted"/>
<dbReference type="InterPro" id="IPR037024">
    <property type="entry name" value="NiFe_Hase_small_N_sf"/>
</dbReference>
<sequence length="193" mass="20669">MTTPQVPPPKLRFATVWLAGCSGCHMSFLDLDEWLFELAAAVEIVYSPVASDIKVFPEGVDLCLVEGAVANADNLELALQLRARSKVVVSFGDCAVSANVPGLRNLWAGVAGGSRQSVLERGYVELADRGAQHPHAPGIVPELLERVLPLHEVIAVDHFLPGCPPSAERIRAFLEALLRGEPPPEGQAMLSFG</sequence>
<dbReference type="Proteomes" id="UP000243002">
    <property type="component" value="Unassembled WGS sequence"/>
</dbReference>
<dbReference type="PANTHER" id="PTHR42845">
    <property type="entry name" value="COENZYME F420-REDUCING HYDROGENASE, GAMMA SUBUNIT"/>
    <property type="match status" value="1"/>
</dbReference>
<dbReference type="Gene3D" id="3.40.50.700">
    <property type="entry name" value="NADH:ubiquinone oxidoreductase-like, 20kDa subunit"/>
    <property type="match status" value="1"/>
</dbReference>
<dbReference type="InterPro" id="IPR006137">
    <property type="entry name" value="NADH_UbQ_OxRdtase-like_20kDa"/>
</dbReference>
<comment type="caution">
    <text evidence="3">The sequence shown here is derived from an EMBL/GenBank/DDBJ whole genome shotgun (WGS) entry which is preliminary data.</text>
</comment>
<keyword evidence="1" id="KW-0560">Oxidoreductase</keyword>